<organism evidence="12 13">
    <name type="scientific">Malassezia cuniculi</name>
    <dbReference type="NCBI Taxonomy" id="948313"/>
    <lineage>
        <taxon>Eukaryota</taxon>
        <taxon>Fungi</taxon>
        <taxon>Dikarya</taxon>
        <taxon>Basidiomycota</taxon>
        <taxon>Ustilaginomycotina</taxon>
        <taxon>Malasseziomycetes</taxon>
        <taxon>Malasseziales</taxon>
        <taxon>Malasseziaceae</taxon>
        <taxon>Malassezia</taxon>
    </lineage>
</organism>
<keyword evidence="6" id="KW-0963">Cytoplasm</keyword>
<keyword evidence="8" id="KW-0498">Mitosis</keyword>
<evidence type="ECO:0000256" key="4">
    <source>
        <dbReference type="ARBA" id="ARBA00016065"/>
    </source>
</evidence>
<sequence length="659" mass="71900">MPPDARHALGPRRVPSGRGGPPSRSASHRIVSQGLARAQQSTMESPAAPALQVDNTSFEEWMKMATDNKINASNTWSFALIDYFHDMSLLKSDSGDGSINFQKASCTLDGCVKVWTSRVDSVVVETGRLISGLQDEEVAEEAPADEDEDEDAAEKPKRRAKARETTLAKSFSQLQVKHFDLEFAVDPLFKKTSADFDEGGAGGLLMNHLHVDDHMKVVFDASDATNEAEQLESSEDTDAADPDEAQEQSAGTSADEPDTPGTPGGIPELARLRSKLLGAAVNTNPGVQSDDLESILADRVICPSIATFRFAPDDDTQLADMSLDSFELDPETPADFGGDMAPMDMPEIDFFAGAEPVEKLDGQEFDVALAPDAAPRDAQDALFDYFDNRAKKHWAGPEHWKMGRVHKPAAQTPQDASEAASKPARRRKEVQPIDFSDAGAVDAQTIFAPSTSRTGIKMLRSQVSASTHLLPEDQHYSSKRLMRLFLKPKAAIFLRRTRQDSSDIGEGGAFNTALFEGEDPYDDGIGQLAPADDVFFEAEGDVDSDDEFFAADALRRVRPEYVEYAKKAKQVDVNRLKDNIWRGLALQDEVHERQFGDVISGLSSSYTPAKFDEISTSFCFICLLHLANEEGLEISVPGESATEDAPVGQIDALRVVRPP</sequence>
<feature type="compositionally biased region" description="Acidic residues" evidence="11">
    <location>
        <begin position="134"/>
        <end position="152"/>
    </location>
</feature>
<feature type="region of interest" description="Disordered" evidence="11">
    <location>
        <begin position="134"/>
        <end position="161"/>
    </location>
</feature>
<feature type="region of interest" description="Disordered" evidence="11">
    <location>
        <begin position="225"/>
        <end position="268"/>
    </location>
</feature>
<comment type="similarity">
    <text evidence="3">Belongs to the CND2 (condensin subunit 2) family.</text>
</comment>
<feature type="region of interest" description="Disordered" evidence="11">
    <location>
        <begin position="405"/>
        <end position="435"/>
    </location>
</feature>
<name>A0AAF0ENL3_9BASI</name>
<evidence type="ECO:0000313" key="13">
    <source>
        <dbReference type="Proteomes" id="UP001219933"/>
    </source>
</evidence>
<dbReference type="InterPro" id="IPR022816">
    <property type="entry name" value="Condensin_barren_su2"/>
</dbReference>
<evidence type="ECO:0000256" key="6">
    <source>
        <dbReference type="ARBA" id="ARBA00022490"/>
    </source>
</evidence>
<feature type="compositionally biased region" description="Acidic residues" evidence="11">
    <location>
        <begin position="229"/>
        <end position="246"/>
    </location>
</feature>
<dbReference type="EMBL" id="CP119877">
    <property type="protein sequence ID" value="WFD33430.1"/>
    <property type="molecule type" value="Genomic_DNA"/>
</dbReference>
<keyword evidence="7" id="KW-0132">Cell division</keyword>
<dbReference type="PANTHER" id="PTHR13108:SF9">
    <property type="entry name" value="CONDENSIN COMPLEX SUBUNIT 2"/>
    <property type="match status" value="1"/>
</dbReference>
<evidence type="ECO:0000256" key="5">
    <source>
        <dbReference type="ARBA" id="ARBA00022454"/>
    </source>
</evidence>
<keyword evidence="13" id="KW-1185">Reference proteome</keyword>
<dbReference type="GO" id="GO:0003682">
    <property type="term" value="F:chromatin binding"/>
    <property type="evidence" value="ECO:0007669"/>
    <property type="project" value="TreeGrafter"/>
</dbReference>
<evidence type="ECO:0000256" key="7">
    <source>
        <dbReference type="ARBA" id="ARBA00022618"/>
    </source>
</evidence>
<keyword evidence="5" id="KW-0158">Chromosome</keyword>
<evidence type="ECO:0000256" key="11">
    <source>
        <dbReference type="SAM" id="MobiDB-lite"/>
    </source>
</evidence>
<evidence type="ECO:0000256" key="3">
    <source>
        <dbReference type="ARBA" id="ARBA00009471"/>
    </source>
</evidence>
<dbReference type="GO" id="GO:0051301">
    <property type="term" value="P:cell division"/>
    <property type="evidence" value="ECO:0007669"/>
    <property type="project" value="UniProtKB-KW"/>
</dbReference>
<evidence type="ECO:0000256" key="10">
    <source>
        <dbReference type="ARBA" id="ARBA00023306"/>
    </source>
</evidence>
<dbReference type="AlphaFoldDB" id="A0AAF0ENL3"/>
<keyword evidence="10" id="KW-0131">Cell cycle</keyword>
<dbReference type="Proteomes" id="UP001219933">
    <property type="component" value="Chromosome 1"/>
</dbReference>
<comment type="subcellular location">
    <subcellularLocation>
        <location evidence="1">Chromosome</location>
    </subcellularLocation>
    <subcellularLocation>
        <location evidence="2">Cytoplasm</location>
    </subcellularLocation>
</comment>
<evidence type="ECO:0000256" key="9">
    <source>
        <dbReference type="ARBA" id="ARBA00023067"/>
    </source>
</evidence>
<proteinExistence type="inferred from homology"/>
<evidence type="ECO:0000256" key="2">
    <source>
        <dbReference type="ARBA" id="ARBA00004496"/>
    </source>
</evidence>
<evidence type="ECO:0000256" key="8">
    <source>
        <dbReference type="ARBA" id="ARBA00022776"/>
    </source>
</evidence>
<evidence type="ECO:0000313" key="12">
    <source>
        <dbReference type="EMBL" id="WFD33430.1"/>
    </source>
</evidence>
<dbReference type="GO" id="GO:0007076">
    <property type="term" value="P:mitotic chromosome condensation"/>
    <property type="evidence" value="ECO:0007669"/>
    <property type="project" value="InterPro"/>
</dbReference>
<protein>
    <recommendedName>
        <fullName evidence="4">Condensin complex subunit 2</fullName>
    </recommendedName>
</protein>
<gene>
    <name evidence="12" type="ORF">MCUN1_000243</name>
</gene>
<dbReference type="PANTHER" id="PTHR13108">
    <property type="entry name" value="CONDENSIN COMPLEX SUBUNIT 2"/>
    <property type="match status" value="1"/>
</dbReference>
<dbReference type="GO" id="GO:0000796">
    <property type="term" value="C:condensin complex"/>
    <property type="evidence" value="ECO:0007669"/>
    <property type="project" value="InterPro"/>
</dbReference>
<dbReference type="GO" id="GO:0005737">
    <property type="term" value="C:cytoplasm"/>
    <property type="evidence" value="ECO:0007669"/>
    <property type="project" value="UniProtKB-SubCell"/>
</dbReference>
<keyword evidence="9" id="KW-0226">DNA condensation</keyword>
<dbReference type="Pfam" id="PF05786">
    <property type="entry name" value="Cnd2"/>
    <property type="match status" value="3"/>
</dbReference>
<dbReference type="PIRSF" id="PIRSF017126">
    <property type="entry name" value="Condensin_H"/>
    <property type="match status" value="1"/>
</dbReference>
<feature type="compositionally biased region" description="Low complexity" evidence="11">
    <location>
        <begin position="11"/>
        <end position="25"/>
    </location>
</feature>
<reference evidence="12" key="1">
    <citation type="submission" date="2023-03" db="EMBL/GenBank/DDBJ databases">
        <title>Mating type loci evolution in Malassezia.</title>
        <authorList>
            <person name="Coelho M.A."/>
        </authorList>
    </citation>
    <scope>NUCLEOTIDE SEQUENCE</scope>
    <source>
        <strain evidence="12">CBS 11721</strain>
    </source>
</reference>
<accession>A0AAF0ENL3</accession>
<feature type="region of interest" description="Disordered" evidence="11">
    <location>
        <begin position="1"/>
        <end position="32"/>
    </location>
</feature>
<evidence type="ECO:0000256" key="1">
    <source>
        <dbReference type="ARBA" id="ARBA00004286"/>
    </source>
</evidence>